<protein>
    <submittedName>
        <fullName evidence="6">TetR/AcrR family transcriptional regulator</fullName>
    </submittedName>
</protein>
<dbReference type="Pfam" id="PF00440">
    <property type="entry name" value="TetR_N"/>
    <property type="match status" value="1"/>
</dbReference>
<evidence type="ECO:0000256" key="1">
    <source>
        <dbReference type="ARBA" id="ARBA00023015"/>
    </source>
</evidence>
<evidence type="ECO:0000259" key="5">
    <source>
        <dbReference type="PROSITE" id="PS50977"/>
    </source>
</evidence>
<name>A0ABS7CUM7_9BACT</name>
<dbReference type="PROSITE" id="PS01081">
    <property type="entry name" value="HTH_TETR_1"/>
    <property type="match status" value="1"/>
</dbReference>
<evidence type="ECO:0000256" key="3">
    <source>
        <dbReference type="ARBA" id="ARBA00023163"/>
    </source>
</evidence>
<dbReference type="InterPro" id="IPR009057">
    <property type="entry name" value="Homeodomain-like_sf"/>
</dbReference>
<evidence type="ECO:0000256" key="2">
    <source>
        <dbReference type="ARBA" id="ARBA00023125"/>
    </source>
</evidence>
<keyword evidence="1" id="KW-0805">Transcription regulation</keyword>
<dbReference type="PANTHER" id="PTHR47506:SF3">
    <property type="entry name" value="HTH-TYPE TRANSCRIPTIONAL REGULATOR LMRA"/>
    <property type="match status" value="1"/>
</dbReference>
<dbReference type="RefSeq" id="WP_219877429.1">
    <property type="nucleotide sequence ID" value="NZ_JAHYXK010000007.1"/>
</dbReference>
<sequence length="201" mass="22116">MEAVISKSERTRQLIVEKSAHLFNQKGFAGTSMQDIMVATGLTKGGIYGHFDSKEEIALAAFEHATSYLIRLIADKLAAHTSALNKLAALISFYRTYLFTPPIIGGCPVLNTSVEADDTNPQLRVNVVKVLDKLHKAVANIVKQGIEQGEFKATADAERFSVLFIIMVEGGIMVSKAYGDTKHMNIVLQHLEQIIEQELKV</sequence>
<comment type="caution">
    <text evidence="6">The sequence shown here is derived from an EMBL/GenBank/DDBJ whole genome shotgun (WGS) entry which is preliminary data.</text>
</comment>
<evidence type="ECO:0000256" key="4">
    <source>
        <dbReference type="PROSITE-ProRule" id="PRU00335"/>
    </source>
</evidence>
<feature type="domain" description="HTH tetR-type" evidence="5">
    <location>
        <begin position="9"/>
        <end position="69"/>
    </location>
</feature>
<dbReference type="PANTHER" id="PTHR47506">
    <property type="entry name" value="TRANSCRIPTIONAL REGULATORY PROTEIN"/>
    <property type="match status" value="1"/>
</dbReference>
<reference evidence="6 7" key="1">
    <citation type="journal article" date="2016" name="Int. J. Syst. Evol. Microbiol.">
        <title>Pontibacter aydingkolensis sp. nov., isolated from soil of a salt lake.</title>
        <authorList>
            <person name="Osman G."/>
            <person name="Zhang T."/>
            <person name="Lou K."/>
            <person name="Gao Y."/>
            <person name="Chang W."/>
            <person name="Lin Q."/>
            <person name="Yang H.M."/>
            <person name="Huo X.D."/>
            <person name="Wang N."/>
        </authorList>
    </citation>
    <scope>NUCLEOTIDE SEQUENCE [LARGE SCALE GENOMIC DNA]</scope>
    <source>
        <strain evidence="6 7">KACC 19255</strain>
    </source>
</reference>
<dbReference type="InterPro" id="IPR036271">
    <property type="entry name" value="Tet_transcr_reg_TetR-rel_C_sf"/>
</dbReference>
<dbReference type="InterPro" id="IPR001647">
    <property type="entry name" value="HTH_TetR"/>
</dbReference>
<dbReference type="InterPro" id="IPR011075">
    <property type="entry name" value="TetR_C"/>
</dbReference>
<dbReference type="Proteomes" id="UP000813018">
    <property type="component" value="Unassembled WGS sequence"/>
</dbReference>
<gene>
    <name evidence="6" type="ORF">K0O23_10810</name>
</gene>
<keyword evidence="2 4" id="KW-0238">DNA-binding</keyword>
<organism evidence="6 7">
    <name type="scientific">Pontibacter aydingkolensis</name>
    <dbReference type="NCBI Taxonomy" id="1911536"/>
    <lineage>
        <taxon>Bacteria</taxon>
        <taxon>Pseudomonadati</taxon>
        <taxon>Bacteroidota</taxon>
        <taxon>Cytophagia</taxon>
        <taxon>Cytophagales</taxon>
        <taxon>Hymenobacteraceae</taxon>
        <taxon>Pontibacter</taxon>
    </lineage>
</organism>
<dbReference type="SUPFAM" id="SSF46689">
    <property type="entry name" value="Homeodomain-like"/>
    <property type="match status" value="1"/>
</dbReference>
<keyword evidence="7" id="KW-1185">Reference proteome</keyword>
<feature type="DNA-binding region" description="H-T-H motif" evidence="4">
    <location>
        <begin position="32"/>
        <end position="51"/>
    </location>
</feature>
<dbReference type="Pfam" id="PF16925">
    <property type="entry name" value="TetR_C_13"/>
    <property type="match status" value="1"/>
</dbReference>
<evidence type="ECO:0000313" key="7">
    <source>
        <dbReference type="Proteomes" id="UP000813018"/>
    </source>
</evidence>
<keyword evidence="3" id="KW-0804">Transcription</keyword>
<dbReference type="PRINTS" id="PR00455">
    <property type="entry name" value="HTHTETR"/>
</dbReference>
<proteinExistence type="predicted"/>
<evidence type="ECO:0000313" key="6">
    <source>
        <dbReference type="EMBL" id="MBW7467561.1"/>
    </source>
</evidence>
<dbReference type="PROSITE" id="PS50977">
    <property type="entry name" value="HTH_TETR_2"/>
    <property type="match status" value="1"/>
</dbReference>
<dbReference type="SUPFAM" id="SSF48498">
    <property type="entry name" value="Tetracyclin repressor-like, C-terminal domain"/>
    <property type="match status" value="1"/>
</dbReference>
<dbReference type="Gene3D" id="1.10.357.10">
    <property type="entry name" value="Tetracycline Repressor, domain 2"/>
    <property type="match status" value="1"/>
</dbReference>
<dbReference type="InterPro" id="IPR023772">
    <property type="entry name" value="DNA-bd_HTH_TetR-type_CS"/>
</dbReference>
<dbReference type="EMBL" id="JAHYXK010000007">
    <property type="protein sequence ID" value="MBW7467561.1"/>
    <property type="molecule type" value="Genomic_DNA"/>
</dbReference>
<accession>A0ABS7CUM7</accession>